<organism evidence="1 2">
    <name type="scientific">Parascaris equorum</name>
    <name type="common">Equine roundworm</name>
    <dbReference type="NCBI Taxonomy" id="6256"/>
    <lineage>
        <taxon>Eukaryota</taxon>
        <taxon>Metazoa</taxon>
        <taxon>Ecdysozoa</taxon>
        <taxon>Nematoda</taxon>
        <taxon>Chromadorea</taxon>
        <taxon>Rhabditida</taxon>
        <taxon>Spirurina</taxon>
        <taxon>Ascaridomorpha</taxon>
        <taxon>Ascaridoidea</taxon>
        <taxon>Ascarididae</taxon>
        <taxon>Parascaris</taxon>
    </lineage>
</organism>
<dbReference type="AlphaFoldDB" id="A0A914RVX1"/>
<name>A0A914RVX1_PAREQ</name>
<dbReference type="Proteomes" id="UP000887564">
    <property type="component" value="Unplaced"/>
</dbReference>
<proteinExistence type="predicted"/>
<evidence type="ECO:0000313" key="1">
    <source>
        <dbReference type="Proteomes" id="UP000887564"/>
    </source>
</evidence>
<reference evidence="2" key="1">
    <citation type="submission" date="2022-11" db="UniProtKB">
        <authorList>
            <consortium name="WormBaseParasite"/>
        </authorList>
    </citation>
    <scope>IDENTIFICATION</scope>
</reference>
<dbReference type="WBParaSite" id="PEQ_0000899901-mRNA-1">
    <property type="protein sequence ID" value="PEQ_0000899901-mRNA-1"/>
    <property type="gene ID" value="PEQ_0000899901"/>
</dbReference>
<sequence>MQIEFNFQLPRTSGEVCATSLTLAVLSVKASKKSLL</sequence>
<protein>
    <submittedName>
        <fullName evidence="2">Uncharacterized protein</fullName>
    </submittedName>
</protein>
<evidence type="ECO:0000313" key="2">
    <source>
        <dbReference type="WBParaSite" id="PEQ_0000899901-mRNA-1"/>
    </source>
</evidence>
<keyword evidence="1" id="KW-1185">Reference proteome</keyword>
<accession>A0A914RVX1</accession>